<reference evidence="1 2" key="1">
    <citation type="submission" date="2020-04" db="EMBL/GenBank/DDBJ databases">
        <authorList>
            <person name="Hitch T.C.A."/>
            <person name="Wylensek D."/>
            <person name="Clavel T."/>
        </authorList>
    </citation>
    <scope>NUCLEOTIDE SEQUENCE [LARGE SCALE GENOMIC DNA]</scope>
    <source>
        <strain evidence="1 2">WCA-389-WT-5H1</strain>
    </source>
</reference>
<accession>A0A848C517</accession>
<gene>
    <name evidence="1" type="ORF">HF863_00150</name>
</gene>
<sequence>MDNRKMVTNWLKECDEQGILPWEYDFKKEVFIQKSWSPSFNKNPVKRILEKDSNFYGNPVCETEDSMLMQAVYHILWGTYSKNVIGEDKGDCDADVMNSFWTIFRNFANSKFKDFFESAHNICPGVSFPNKGIFSTKDEKSRKLLLAYNKYGVKEGDSWITLILKNYDNVFLSLNNTYLKKSAMFSHTLGNFTLTPKGFNLKHNDGNNTWSKALLNLKKLDWAKNKYLGCTSWKEYCKKFYMDDYEKEYAYATTEDSQDKFLQKINTAIEQRGKLMTKRLCDELGLTDLFFYKEIN</sequence>
<protein>
    <submittedName>
        <fullName evidence="1">Uncharacterized protein</fullName>
    </submittedName>
</protein>
<evidence type="ECO:0000313" key="1">
    <source>
        <dbReference type="EMBL" id="NME41197.1"/>
    </source>
</evidence>
<comment type="caution">
    <text evidence="1">The sequence shown here is derived from an EMBL/GenBank/DDBJ whole genome shotgun (WGS) entry which is preliminary data.</text>
</comment>
<dbReference type="EMBL" id="JABAFP010000001">
    <property type="protein sequence ID" value="NME41197.1"/>
    <property type="molecule type" value="Genomic_DNA"/>
</dbReference>
<dbReference type="RefSeq" id="WP_170090971.1">
    <property type="nucleotide sequence ID" value="NZ_JABAFP010000001.1"/>
</dbReference>
<organism evidence="1 2">
    <name type="scientific">Ligilactobacillus agilis</name>
    <dbReference type="NCBI Taxonomy" id="1601"/>
    <lineage>
        <taxon>Bacteria</taxon>
        <taxon>Bacillati</taxon>
        <taxon>Bacillota</taxon>
        <taxon>Bacilli</taxon>
        <taxon>Lactobacillales</taxon>
        <taxon>Lactobacillaceae</taxon>
        <taxon>Ligilactobacillus</taxon>
    </lineage>
</organism>
<dbReference type="Proteomes" id="UP000563853">
    <property type="component" value="Unassembled WGS sequence"/>
</dbReference>
<proteinExistence type="predicted"/>
<dbReference type="AlphaFoldDB" id="A0A848C517"/>
<name>A0A848C517_9LACO</name>
<evidence type="ECO:0000313" key="2">
    <source>
        <dbReference type="Proteomes" id="UP000563853"/>
    </source>
</evidence>